<keyword evidence="4" id="KW-1185">Reference proteome</keyword>
<dbReference type="Pfam" id="PF04773">
    <property type="entry name" value="FecR"/>
    <property type="match status" value="1"/>
</dbReference>
<dbReference type="PANTHER" id="PTHR30273">
    <property type="entry name" value="PERIPLASMIC SIGNAL SENSOR AND SIGMA FACTOR ACTIVATOR FECR-RELATED"/>
    <property type="match status" value="1"/>
</dbReference>
<dbReference type="Gene3D" id="2.60.120.1440">
    <property type="match status" value="1"/>
</dbReference>
<accession>A0A917MYF8</accession>
<dbReference type="EMBL" id="BMIB01000005">
    <property type="protein sequence ID" value="GGH79440.1"/>
    <property type="molecule type" value="Genomic_DNA"/>
</dbReference>
<dbReference type="Proteomes" id="UP000627292">
    <property type="component" value="Unassembled WGS sequence"/>
</dbReference>
<evidence type="ECO:0000259" key="1">
    <source>
        <dbReference type="Pfam" id="PF04773"/>
    </source>
</evidence>
<protein>
    <submittedName>
        <fullName evidence="3">Anti-sigma factor</fullName>
    </submittedName>
</protein>
<dbReference type="PANTHER" id="PTHR30273:SF2">
    <property type="entry name" value="PROTEIN FECR"/>
    <property type="match status" value="1"/>
</dbReference>
<gene>
    <name evidence="3" type="ORF">GCM10011379_48810</name>
</gene>
<proteinExistence type="predicted"/>
<dbReference type="Gene3D" id="3.55.50.30">
    <property type="match status" value="1"/>
</dbReference>
<feature type="domain" description="FecR protein" evidence="1">
    <location>
        <begin position="132"/>
        <end position="216"/>
    </location>
</feature>
<dbReference type="RefSeq" id="WP_188957428.1">
    <property type="nucleotide sequence ID" value="NZ_BMIB01000005.1"/>
</dbReference>
<dbReference type="Pfam" id="PF16344">
    <property type="entry name" value="FecR_C"/>
    <property type="match status" value="1"/>
</dbReference>
<dbReference type="InterPro" id="IPR032508">
    <property type="entry name" value="FecR_C"/>
</dbReference>
<reference evidence="3" key="2">
    <citation type="submission" date="2020-09" db="EMBL/GenBank/DDBJ databases">
        <authorList>
            <person name="Sun Q."/>
            <person name="Zhou Y."/>
        </authorList>
    </citation>
    <scope>NUCLEOTIDE SEQUENCE</scope>
    <source>
        <strain evidence="3">CGMCC 1.15290</strain>
    </source>
</reference>
<comment type="caution">
    <text evidence="3">The sequence shown here is derived from an EMBL/GenBank/DDBJ whole genome shotgun (WGS) entry which is preliminary data.</text>
</comment>
<evidence type="ECO:0000313" key="3">
    <source>
        <dbReference type="EMBL" id="GGH79440.1"/>
    </source>
</evidence>
<organism evidence="3 4">
    <name type="scientific">Filimonas zeae</name>
    <dbReference type="NCBI Taxonomy" id="1737353"/>
    <lineage>
        <taxon>Bacteria</taxon>
        <taxon>Pseudomonadati</taxon>
        <taxon>Bacteroidota</taxon>
        <taxon>Chitinophagia</taxon>
        <taxon>Chitinophagales</taxon>
        <taxon>Chitinophagaceae</taxon>
        <taxon>Filimonas</taxon>
    </lineage>
</organism>
<evidence type="ECO:0000259" key="2">
    <source>
        <dbReference type="Pfam" id="PF16344"/>
    </source>
</evidence>
<name>A0A917MYF8_9BACT</name>
<dbReference type="AlphaFoldDB" id="A0A917MYF8"/>
<dbReference type="InterPro" id="IPR006860">
    <property type="entry name" value="FecR"/>
</dbReference>
<evidence type="ECO:0000313" key="4">
    <source>
        <dbReference type="Proteomes" id="UP000627292"/>
    </source>
</evidence>
<sequence>MQDISILIQKSLAGSASVEELKELLKQLDQQEPHLRDQWLQATVAGEEENAAPVFDQERIKRLIDASMKALPAKAASNSVGVVRWLRTIAAAAVFAGLVLAVNYLYNSNRHSAAGQQQTAVAEQVIEAGDVNKNFTLPDGSGVLLYAGSTLRFKAGYNVTERHLHLLGKGCFTVKQNRQLPFVVYSTHVATTALGTVFEVWEKGDSTTVRLLNGKVSVHNYTDAQAQLVYLSPGEQAVHYKNVALTVRPYREQTERVALKPSKETEKAAAIAGLSFRQMPLEQVFKVLQTKYKVVIRFNKADVAGMMFTGAFGEQERLDAVLRVIAGINNLDVQTSEQGFIIRK</sequence>
<reference evidence="3" key="1">
    <citation type="journal article" date="2014" name="Int. J. Syst. Evol. Microbiol.">
        <title>Complete genome sequence of Corynebacterium casei LMG S-19264T (=DSM 44701T), isolated from a smear-ripened cheese.</title>
        <authorList>
            <consortium name="US DOE Joint Genome Institute (JGI-PGF)"/>
            <person name="Walter F."/>
            <person name="Albersmeier A."/>
            <person name="Kalinowski J."/>
            <person name="Ruckert C."/>
        </authorList>
    </citation>
    <scope>NUCLEOTIDE SEQUENCE</scope>
    <source>
        <strain evidence="3">CGMCC 1.15290</strain>
    </source>
</reference>
<feature type="domain" description="Protein FecR C-terminal" evidence="2">
    <location>
        <begin position="274"/>
        <end position="341"/>
    </location>
</feature>
<dbReference type="PIRSF" id="PIRSF018266">
    <property type="entry name" value="FecR"/>
    <property type="match status" value="1"/>
</dbReference>
<dbReference type="InterPro" id="IPR012373">
    <property type="entry name" value="Ferrdict_sens_TM"/>
</dbReference>
<dbReference type="GO" id="GO:0016989">
    <property type="term" value="F:sigma factor antagonist activity"/>
    <property type="evidence" value="ECO:0007669"/>
    <property type="project" value="TreeGrafter"/>
</dbReference>